<feature type="non-terminal residue" evidence="6">
    <location>
        <position position="1"/>
    </location>
</feature>
<evidence type="ECO:0000256" key="3">
    <source>
        <dbReference type="ARBA" id="ARBA00022691"/>
    </source>
</evidence>
<dbReference type="Gene3D" id="1.10.10.10">
    <property type="entry name" value="Winged helix-like DNA-binding domain superfamily/Winged helix DNA-binding domain"/>
    <property type="match status" value="1"/>
</dbReference>
<dbReference type="InterPro" id="IPR016461">
    <property type="entry name" value="COMT-like"/>
</dbReference>
<evidence type="ECO:0000259" key="4">
    <source>
        <dbReference type="Pfam" id="PF00891"/>
    </source>
</evidence>
<evidence type="ECO:0000313" key="6">
    <source>
        <dbReference type="EMBL" id="KAK7045188.1"/>
    </source>
</evidence>
<dbReference type="Pfam" id="PF08100">
    <property type="entry name" value="Dimerisation"/>
    <property type="match status" value="1"/>
</dbReference>
<protein>
    <submittedName>
        <fullName evidence="6">S-adenosyl-L-methionine-dependent methyltransferase</fullName>
    </submittedName>
</protein>
<dbReference type="Pfam" id="PF00891">
    <property type="entry name" value="Methyltransf_2"/>
    <property type="match status" value="1"/>
</dbReference>
<sequence length="472" mass="51594">LRQLLTLLSSAVDTLEGIYTKENTPFPSLDKPWNPRDLSEAVAKQPEVVQAKLTIVAAAEQLMATVRDPYAAMLRFGDGVLLVACLRTVSELNVVEILREAGSQGLHVKEIAAPSKVNPDLLARMLRALATNHIFLEVASNVFTNNRISSSLDKGKPSAELFAKPEERLKGNATLAAVLEMFGDDLAKSYSYLADSIHADPTGSTSPMALAFNIPADEPIFHWMMRPENQKRTQRFDVAMHSDSSRDIESGGIFKGPIIFFLLCFDWSTIPNGGIIVDVGGGLGGNGLAIAKKYSTLRVVNQDIGGVVEKSKAHWKEHLPSHVEKGLVEFQSHDFFTPQPVANASAFLLRHVTHDWTDPQTVKILRHLRDAATPNTHLVVIEGIIPSIAEESSTEVKGVEGAETERAPKPLLPNWGAGVSGIYSRDMLLHFLGGKERTAANFVEVFKEAGWKVVRIHRIEGVEQCHVVGVPA</sequence>
<organism evidence="6 7">
    <name type="scientific">Favolaschia claudopus</name>
    <dbReference type="NCBI Taxonomy" id="2862362"/>
    <lineage>
        <taxon>Eukaryota</taxon>
        <taxon>Fungi</taxon>
        <taxon>Dikarya</taxon>
        <taxon>Basidiomycota</taxon>
        <taxon>Agaricomycotina</taxon>
        <taxon>Agaricomycetes</taxon>
        <taxon>Agaricomycetidae</taxon>
        <taxon>Agaricales</taxon>
        <taxon>Marasmiineae</taxon>
        <taxon>Mycenaceae</taxon>
        <taxon>Favolaschia</taxon>
    </lineage>
</organism>
<dbReference type="InterPro" id="IPR012967">
    <property type="entry name" value="COMT_dimerisation"/>
</dbReference>
<keyword evidence="1 6" id="KW-0489">Methyltransferase</keyword>
<feature type="domain" description="O-methyltransferase dimerisation" evidence="5">
    <location>
        <begin position="78"/>
        <end position="151"/>
    </location>
</feature>
<dbReference type="PANTHER" id="PTHR43712:SF2">
    <property type="entry name" value="O-METHYLTRANSFERASE CICE"/>
    <property type="match status" value="1"/>
</dbReference>
<evidence type="ECO:0000256" key="1">
    <source>
        <dbReference type="ARBA" id="ARBA00022603"/>
    </source>
</evidence>
<dbReference type="PROSITE" id="PS51683">
    <property type="entry name" value="SAM_OMT_II"/>
    <property type="match status" value="1"/>
</dbReference>
<keyword evidence="7" id="KW-1185">Reference proteome</keyword>
<dbReference type="SUPFAM" id="SSF53335">
    <property type="entry name" value="S-adenosyl-L-methionine-dependent methyltransferases"/>
    <property type="match status" value="1"/>
</dbReference>
<dbReference type="Gene3D" id="3.40.50.150">
    <property type="entry name" value="Vaccinia Virus protein VP39"/>
    <property type="match status" value="1"/>
</dbReference>
<feature type="domain" description="O-methyltransferase C-terminal" evidence="4">
    <location>
        <begin position="275"/>
        <end position="391"/>
    </location>
</feature>
<dbReference type="Proteomes" id="UP001362999">
    <property type="component" value="Unassembled WGS sequence"/>
</dbReference>
<name>A0AAW0CZ74_9AGAR</name>
<gene>
    <name evidence="6" type="ORF">R3P38DRAFT_3433987</name>
</gene>
<dbReference type="AlphaFoldDB" id="A0AAW0CZ74"/>
<dbReference type="InterPro" id="IPR001077">
    <property type="entry name" value="COMT_C"/>
</dbReference>
<comment type="caution">
    <text evidence="6">The sequence shown here is derived from an EMBL/GenBank/DDBJ whole genome shotgun (WGS) entry which is preliminary data.</text>
</comment>
<keyword evidence="3" id="KW-0949">S-adenosyl-L-methionine</keyword>
<keyword evidence="2" id="KW-0808">Transferase</keyword>
<evidence type="ECO:0000259" key="5">
    <source>
        <dbReference type="Pfam" id="PF08100"/>
    </source>
</evidence>
<dbReference type="PANTHER" id="PTHR43712">
    <property type="entry name" value="PUTATIVE (AFU_ORTHOLOGUE AFUA_4G14580)-RELATED"/>
    <property type="match status" value="1"/>
</dbReference>
<feature type="non-terminal residue" evidence="6">
    <location>
        <position position="472"/>
    </location>
</feature>
<dbReference type="InterPro" id="IPR036390">
    <property type="entry name" value="WH_DNA-bd_sf"/>
</dbReference>
<dbReference type="GO" id="GO:0008171">
    <property type="term" value="F:O-methyltransferase activity"/>
    <property type="evidence" value="ECO:0007669"/>
    <property type="project" value="InterPro"/>
</dbReference>
<evidence type="ECO:0000256" key="2">
    <source>
        <dbReference type="ARBA" id="ARBA00022679"/>
    </source>
</evidence>
<dbReference type="InterPro" id="IPR036388">
    <property type="entry name" value="WH-like_DNA-bd_sf"/>
</dbReference>
<proteinExistence type="predicted"/>
<accession>A0AAW0CZ74</accession>
<dbReference type="GO" id="GO:0046983">
    <property type="term" value="F:protein dimerization activity"/>
    <property type="evidence" value="ECO:0007669"/>
    <property type="project" value="InterPro"/>
</dbReference>
<dbReference type="EMBL" id="JAWWNJ010000011">
    <property type="protein sequence ID" value="KAK7045188.1"/>
    <property type="molecule type" value="Genomic_DNA"/>
</dbReference>
<reference evidence="6 7" key="1">
    <citation type="journal article" date="2024" name="J Genomics">
        <title>Draft genome sequencing and assembly of Favolaschia claudopus CIRM-BRFM 2984 isolated from oak limbs.</title>
        <authorList>
            <person name="Navarro D."/>
            <person name="Drula E."/>
            <person name="Chaduli D."/>
            <person name="Cazenave R."/>
            <person name="Ahrendt S."/>
            <person name="Wang J."/>
            <person name="Lipzen A."/>
            <person name="Daum C."/>
            <person name="Barry K."/>
            <person name="Grigoriev I.V."/>
            <person name="Favel A."/>
            <person name="Rosso M.N."/>
            <person name="Martin F."/>
        </authorList>
    </citation>
    <scope>NUCLEOTIDE SEQUENCE [LARGE SCALE GENOMIC DNA]</scope>
    <source>
        <strain evidence="6 7">CIRM-BRFM 2984</strain>
    </source>
</reference>
<dbReference type="InterPro" id="IPR029063">
    <property type="entry name" value="SAM-dependent_MTases_sf"/>
</dbReference>
<dbReference type="SUPFAM" id="SSF46785">
    <property type="entry name" value="Winged helix' DNA-binding domain"/>
    <property type="match status" value="1"/>
</dbReference>
<dbReference type="GO" id="GO:0032259">
    <property type="term" value="P:methylation"/>
    <property type="evidence" value="ECO:0007669"/>
    <property type="project" value="UniProtKB-KW"/>
</dbReference>
<evidence type="ECO:0000313" key="7">
    <source>
        <dbReference type="Proteomes" id="UP001362999"/>
    </source>
</evidence>